<feature type="transmembrane region" description="Helical" evidence="11">
    <location>
        <begin position="439"/>
        <end position="457"/>
    </location>
</feature>
<keyword evidence="2 11" id="KW-0812">Transmembrane</keyword>
<feature type="compositionally biased region" description="Basic residues" evidence="10">
    <location>
        <begin position="310"/>
        <end position="320"/>
    </location>
</feature>
<feature type="transmembrane region" description="Helical" evidence="11">
    <location>
        <begin position="514"/>
        <end position="541"/>
    </location>
</feature>
<keyword evidence="14" id="KW-1185">Reference proteome</keyword>
<evidence type="ECO:0000256" key="8">
    <source>
        <dbReference type="ARBA" id="ARBA00023136"/>
    </source>
</evidence>
<comment type="subcellular location">
    <subcellularLocation>
        <location evidence="1">Membrane</location>
        <topology evidence="1">Multi-pass membrane protein</topology>
    </subcellularLocation>
</comment>
<keyword evidence="7 11" id="KW-1133">Transmembrane helix</keyword>
<feature type="compositionally biased region" description="Polar residues" evidence="10">
    <location>
        <begin position="15"/>
        <end position="52"/>
    </location>
</feature>
<dbReference type="PANTHER" id="PTHR15860">
    <property type="entry name" value="UNCHARACTERIZED RING FINGER-CONTAINING PROTEIN"/>
    <property type="match status" value="1"/>
</dbReference>
<feature type="transmembrane region" description="Helical" evidence="11">
    <location>
        <begin position="477"/>
        <end position="502"/>
    </location>
</feature>
<reference evidence="14" key="1">
    <citation type="submission" date="2021-09" db="EMBL/GenBank/DDBJ databases">
        <authorList>
            <consortium name="Infravec"/>
            <person name="Campbell I L."/>
            <person name="Maslen G."/>
            <person name="Yates A."/>
        </authorList>
    </citation>
    <scope>NUCLEOTIDE SEQUENCE [LARGE SCALE GENOMIC DNA]</scope>
    <source>
        <strain evidence="14">Infravec2 EBRE</strain>
    </source>
</reference>
<name>A0A182J666_ANOAO</name>
<feature type="compositionally biased region" description="Polar residues" evidence="10">
    <location>
        <begin position="107"/>
        <end position="122"/>
    </location>
</feature>
<evidence type="ECO:0000256" key="11">
    <source>
        <dbReference type="SAM" id="Phobius"/>
    </source>
</evidence>
<dbReference type="CDD" id="cd16532">
    <property type="entry name" value="RING-HC_RNFT1-like"/>
    <property type="match status" value="1"/>
</dbReference>
<evidence type="ECO:0000313" key="13">
    <source>
        <dbReference type="EnsemblMetazoa" id="AATE012113-PA.1"/>
    </source>
</evidence>
<evidence type="ECO:0000256" key="9">
    <source>
        <dbReference type="PROSITE-ProRule" id="PRU00175"/>
    </source>
</evidence>
<feature type="region of interest" description="Disordered" evidence="10">
    <location>
        <begin position="303"/>
        <end position="398"/>
    </location>
</feature>
<feature type="region of interest" description="Disordered" evidence="10">
    <location>
        <begin position="1"/>
        <end position="137"/>
    </location>
</feature>
<keyword evidence="3" id="KW-0479">Metal-binding</keyword>
<dbReference type="EnsemblMetazoa" id="AATE012113-RA">
    <property type="protein sequence ID" value="AATE012113-PA.1"/>
    <property type="gene ID" value="AATE012113"/>
</dbReference>
<dbReference type="InterPro" id="IPR044235">
    <property type="entry name" value="RNFT1/2"/>
</dbReference>
<evidence type="ECO:0000256" key="4">
    <source>
        <dbReference type="ARBA" id="ARBA00022771"/>
    </source>
</evidence>
<evidence type="ECO:0000256" key="3">
    <source>
        <dbReference type="ARBA" id="ARBA00022723"/>
    </source>
</evidence>
<dbReference type="PANTHER" id="PTHR15860:SF0">
    <property type="entry name" value="LP20373P"/>
    <property type="match status" value="1"/>
</dbReference>
<evidence type="ECO:0000256" key="5">
    <source>
        <dbReference type="ARBA" id="ARBA00022786"/>
    </source>
</evidence>
<evidence type="ECO:0000256" key="7">
    <source>
        <dbReference type="ARBA" id="ARBA00022989"/>
    </source>
</evidence>
<dbReference type="SUPFAM" id="SSF57850">
    <property type="entry name" value="RING/U-box"/>
    <property type="match status" value="1"/>
</dbReference>
<accession>A0A182J666</accession>
<dbReference type="InterPro" id="IPR013083">
    <property type="entry name" value="Znf_RING/FYVE/PHD"/>
</dbReference>
<dbReference type="Gene3D" id="3.30.40.10">
    <property type="entry name" value="Zinc/RING finger domain, C3HC4 (zinc finger)"/>
    <property type="match status" value="1"/>
</dbReference>
<evidence type="ECO:0000256" key="6">
    <source>
        <dbReference type="ARBA" id="ARBA00022833"/>
    </source>
</evidence>
<keyword evidence="8 11" id="KW-0472">Membrane</keyword>
<dbReference type="InterPro" id="IPR001841">
    <property type="entry name" value="Znf_RING"/>
</dbReference>
<dbReference type="PROSITE" id="PS00518">
    <property type="entry name" value="ZF_RING_1"/>
    <property type="match status" value="1"/>
</dbReference>
<evidence type="ECO:0000313" key="14">
    <source>
        <dbReference type="Proteomes" id="UP000075880"/>
    </source>
</evidence>
<dbReference type="EnsemblMetazoa" id="ENSAATROPT000307">
    <property type="protein sequence ID" value="ENSAATROPP000292"/>
    <property type="gene ID" value="ENSAATROPG000253"/>
</dbReference>
<evidence type="ECO:0000256" key="2">
    <source>
        <dbReference type="ARBA" id="ARBA00022692"/>
    </source>
</evidence>
<protein>
    <recommendedName>
        <fullName evidence="12">RING-type domain-containing protein</fullName>
    </recommendedName>
</protein>
<feature type="compositionally biased region" description="Basic and acidic residues" evidence="10">
    <location>
        <begin position="1"/>
        <end position="14"/>
    </location>
</feature>
<reference evidence="13" key="2">
    <citation type="submission" date="2022-08" db="UniProtKB">
        <authorList>
            <consortium name="EnsemblMetazoa"/>
        </authorList>
    </citation>
    <scope>IDENTIFICATION</scope>
    <source>
        <strain evidence="13">EBRO</strain>
    </source>
</reference>
<feature type="compositionally biased region" description="Low complexity" evidence="10">
    <location>
        <begin position="128"/>
        <end position="137"/>
    </location>
</feature>
<keyword evidence="4 9" id="KW-0863">Zinc-finger</keyword>
<dbReference type="PROSITE" id="PS50089">
    <property type="entry name" value="ZF_RING_2"/>
    <property type="match status" value="1"/>
</dbReference>
<dbReference type="GO" id="GO:0008270">
    <property type="term" value="F:zinc ion binding"/>
    <property type="evidence" value="ECO:0007669"/>
    <property type="project" value="UniProtKB-KW"/>
</dbReference>
<dbReference type="Pfam" id="PF13920">
    <property type="entry name" value="zf-C3HC4_3"/>
    <property type="match status" value="1"/>
</dbReference>
<dbReference type="SMART" id="SM00184">
    <property type="entry name" value="RING"/>
    <property type="match status" value="1"/>
</dbReference>
<evidence type="ECO:0000256" key="1">
    <source>
        <dbReference type="ARBA" id="ARBA00004141"/>
    </source>
</evidence>
<dbReference type="GO" id="GO:0016020">
    <property type="term" value="C:membrane"/>
    <property type="evidence" value="ECO:0007669"/>
    <property type="project" value="UniProtKB-SubCell"/>
</dbReference>
<dbReference type="VEuPathDB" id="VectorBase:AATE012113"/>
<dbReference type="AlphaFoldDB" id="A0A182J666"/>
<evidence type="ECO:0000259" key="12">
    <source>
        <dbReference type="PROSITE" id="PS50089"/>
    </source>
</evidence>
<feature type="compositionally biased region" description="Low complexity" evidence="10">
    <location>
        <begin position="76"/>
        <end position="89"/>
    </location>
</feature>
<keyword evidence="6" id="KW-0862">Zinc</keyword>
<organism evidence="13">
    <name type="scientific">Anopheles atroparvus</name>
    <name type="common">European mosquito</name>
    <dbReference type="NCBI Taxonomy" id="41427"/>
    <lineage>
        <taxon>Eukaryota</taxon>
        <taxon>Metazoa</taxon>
        <taxon>Ecdysozoa</taxon>
        <taxon>Arthropoda</taxon>
        <taxon>Hexapoda</taxon>
        <taxon>Insecta</taxon>
        <taxon>Pterygota</taxon>
        <taxon>Neoptera</taxon>
        <taxon>Endopterygota</taxon>
        <taxon>Diptera</taxon>
        <taxon>Nematocera</taxon>
        <taxon>Culicoidea</taxon>
        <taxon>Culicidae</taxon>
        <taxon>Anophelinae</taxon>
        <taxon>Anopheles</taxon>
    </lineage>
</organism>
<sequence>MSDTKATADHHRQTTDSQQASLERAVETTSQHGEVPPSLNTNSTPKEGSTAATIVPTDISVVGAEHTSGNSVEIPSTATSSDQASAAGAVPPTSASTAIPAVHGSSVERQTSVGSADSTAMPSGTSGGNAASSSGNGFRSSFSNGRVSFSRLISVDRTRSGNEGSSGRGSNFSNDMFNDILSLMQQARHPSSLFSSDRRGLFLHSGRSHGTGSSTPPIAIGNNGSIGNTSSSDVVIDVDGNNSIGGGSGAAGVGSLRSSHNELYPMSNSSSSASTGIRPFLWVQGGDDNAAASGSSLGGRSAVAPNFNYNHHHHHHHFHNHQPLSLHQQHHTSGSAAGIAAATSQQSPMSTGGGIEDGAILTGSGDPVANGGVTTPSGSLPPGATRSNSVSSNHPNDEATVHEALNQIPEARAMMDTFARYTPLLLILVAKLCYDHLDGIMHFLLLLMTFYHANWVVRQEISKQKQRRIIVLMRELIIISVALLIFGLVIEWKSICLVILFMPDHLQPESLKSLLFSVCITDLILKLITIIIKIIVTLMPPRVVDYKSRGKVYLMIESLSQLYRAAAPIQPWLIFLFESYSGSEKMVGVILSAVYIVAKSTDLLDRIKFCRRSFIKLLQKTSYGTVPTKEQLQACGGQCSICHDNFNSPVLLECNHIFCELCVGTWFDREQTCPLCRAKIVDDPSYRDGATTFFLQLY</sequence>
<dbReference type="Proteomes" id="UP000075880">
    <property type="component" value="Unassembled WGS sequence"/>
</dbReference>
<keyword evidence="5" id="KW-0833">Ubl conjugation pathway</keyword>
<feature type="compositionally biased region" description="Polar residues" evidence="10">
    <location>
        <begin position="385"/>
        <end position="394"/>
    </location>
</feature>
<proteinExistence type="predicted"/>
<dbReference type="InterPro" id="IPR017907">
    <property type="entry name" value="Znf_RING_CS"/>
</dbReference>
<feature type="domain" description="RING-type" evidence="12">
    <location>
        <begin position="639"/>
        <end position="677"/>
    </location>
</feature>
<feature type="compositionally biased region" description="Low complexity" evidence="10">
    <location>
        <begin position="332"/>
        <end position="347"/>
    </location>
</feature>
<evidence type="ECO:0000256" key="10">
    <source>
        <dbReference type="SAM" id="MobiDB-lite"/>
    </source>
</evidence>
<dbReference type="OrthoDB" id="9049620at2759"/>
<dbReference type="GO" id="GO:0061630">
    <property type="term" value="F:ubiquitin protein ligase activity"/>
    <property type="evidence" value="ECO:0007669"/>
    <property type="project" value="InterPro"/>
</dbReference>
<dbReference type="STRING" id="41427.A0A182J666"/>
<dbReference type="GO" id="GO:1904294">
    <property type="term" value="P:positive regulation of ERAD pathway"/>
    <property type="evidence" value="ECO:0007669"/>
    <property type="project" value="InterPro"/>
</dbReference>